<evidence type="ECO:0000256" key="3">
    <source>
        <dbReference type="ARBA" id="ARBA00023015"/>
    </source>
</evidence>
<dbReference type="Proteomes" id="UP000494206">
    <property type="component" value="Unassembled WGS sequence"/>
</dbReference>
<keyword evidence="3" id="KW-0805">Transcription regulation</keyword>
<evidence type="ECO:0000256" key="2">
    <source>
        <dbReference type="ARBA" id="ARBA00008048"/>
    </source>
</evidence>
<evidence type="ECO:0000256" key="1">
    <source>
        <dbReference type="ARBA" id="ARBA00004123"/>
    </source>
</evidence>
<comment type="similarity">
    <text evidence="2">Belongs to the Mediator complex subunit 27 family.</text>
</comment>
<accession>A0A8S1EAQ1</accession>
<name>A0A8S1EAQ1_9PELO</name>
<dbReference type="AlphaFoldDB" id="A0A8S1EAQ1"/>
<keyword evidence="5" id="KW-0539">Nucleus</keyword>
<evidence type="ECO:0000256" key="6">
    <source>
        <dbReference type="SAM" id="MobiDB-lite"/>
    </source>
</evidence>
<feature type="region of interest" description="Disordered" evidence="6">
    <location>
        <begin position="45"/>
        <end position="95"/>
    </location>
</feature>
<dbReference type="InterPro" id="IPR021627">
    <property type="entry name" value="Mediator_Med27"/>
</dbReference>
<comment type="caution">
    <text evidence="7">The sequence shown here is derived from an EMBL/GenBank/DDBJ whole genome shotgun (WGS) entry which is preliminary data.</text>
</comment>
<sequence>MNPNVSIVATMNFQNSTSENSGRARILRPVRDVTNNSNQTVLTAMRKSETAASSSSAQSQQQTASQRQHQKPRQTQRENGVVTSSAPLVRSSSELSRSTVENDIKILEQLLKLVRKLREYSLKQQRECLKVMEFPRVKNGTKIEQYNLITMKTFEEIQRIAKTPMRRNPNVLAGFNHLTAHQSMVDNNFWSRNECSTMDEIVDASAYRDNLEKTSALVYETFKQPLIQKKSMFAVSPPVSINNFAGIQQKFVQTMETLKSKMNREKTFWKFTQSNELSLSGACLTYEVVYSPKMSAGGFVPYFKSMICVKNGLLADLVIGATNEKLMDEDGTKPSKYVVYRQMTKFVKRAIVERNRDFFKHAVNFYQCNNYIQQLTTCMKSPCHRCRKLLNNFMPPTMLVAEDSSFLLYHPSCYMYKP</sequence>
<reference evidence="7 8" key="1">
    <citation type="submission" date="2020-04" db="EMBL/GenBank/DDBJ databases">
        <authorList>
            <person name="Laetsch R D."/>
            <person name="Stevens L."/>
            <person name="Kumar S."/>
            <person name="Blaxter L. M."/>
        </authorList>
    </citation>
    <scope>NUCLEOTIDE SEQUENCE [LARGE SCALE GENOMIC DNA]</scope>
</reference>
<dbReference type="Pfam" id="PF11571">
    <property type="entry name" value="Med27"/>
    <property type="match status" value="1"/>
</dbReference>
<feature type="compositionally biased region" description="Low complexity" evidence="6">
    <location>
        <begin position="50"/>
        <end position="66"/>
    </location>
</feature>
<gene>
    <name evidence="7" type="ORF">CBOVIS_LOCUS271</name>
</gene>
<dbReference type="OrthoDB" id="5796245at2759"/>
<comment type="subcellular location">
    <subcellularLocation>
        <location evidence="1">Nucleus</location>
    </subcellularLocation>
</comment>
<evidence type="ECO:0000256" key="4">
    <source>
        <dbReference type="ARBA" id="ARBA00023163"/>
    </source>
</evidence>
<organism evidence="7 8">
    <name type="scientific">Caenorhabditis bovis</name>
    <dbReference type="NCBI Taxonomy" id="2654633"/>
    <lineage>
        <taxon>Eukaryota</taxon>
        <taxon>Metazoa</taxon>
        <taxon>Ecdysozoa</taxon>
        <taxon>Nematoda</taxon>
        <taxon>Chromadorea</taxon>
        <taxon>Rhabditida</taxon>
        <taxon>Rhabditina</taxon>
        <taxon>Rhabditomorpha</taxon>
        <taxon>Rhabditoidea</taxon>
        <taxon>Rhabditidae</taxon>
        <taxon>Peloderinae</taxon>
        <taxon>Caenorhabditis</taxon>
    </lineage>
</organism>
<dbReference type="GO" id="GO:0016592">
    <property type="term" value="C:mediator complex"/>
    <property type="evidence" value="ECO:0007669"/>
    <property type="project" value="InterPro"/>
</dbReference>
<protein>
    <recommendedName>
        <fullName evidence="9">Mediator of RNA polymerase II transcription subunit 27</fullName>
    </recommendedName>
</protein>
<dbReference type="EMBL" id="CADEPM010000001">
    <property type="protein sequence ID" value="CAB3396758.1"/>
    <property type="molecule type" value="Genomic_DNA"/>
</dbReference>
<keyword evidence="4" id="KW-0804">Transcription</keyword>
<evidence type="ECO:0000256" key="5">
    <source>
        <dbReference type="ARBA" id="ARBA00023242"/>
    </source>
</evidence>
<evidence type="ECO:0000313" key="7">
    <source>
        <dbReference type="EMBL" id="CAB3396758.1"/>
    </source>
</evidence>
<keyword evidence="8" id="KW-1185">Reference proteome</keyword>
<evidence type="ECO:0000313" key="8">
    <source>
        <dbReference type="Proteomes" id="UP000494206"/>
    </source>
</evidence>
<feature type="compositionally biased region" description="Polar residues" evidence="6">
    <location>
        <begin position="77"/>
        <end position="95"/>
    </location>
</feature>
<evidence type="ECO:0008006" key="9">
    <source>
        <dbReference type="Google" id="ProtNLM"/>
    </source>
</evidence>
<proteinExistence type="inferred from homology"/>